<reference evidence="8" key="1">
    <citation type="journal article" date="2009" name="Genome Res.">
        <title>Comparative genomic analyses of the human fungal pathogens Coccidioides and their relatives.</title>
        <authorList>
            <person name="Sharpton T.J."/>
            <person name="Stajich J.E."/>
            <person name="Rounsley S.D."/>
            <person name="Gardner M.J."/>
            <person name="Wortman J.R."/>
            <person name="Jordar V.S."/>
            <person name="Maiti R."/>
            <person name="Kodira C.D."/>
            <person name="Neafsey D.E."/>
            <person name="Zeng Q."/>
            <person name="Hung C.-Y."/>
            <person name="McMahan C."/>
            <person name="Muszewska A."/>
            <person name="Grynberg M."/>
            <person name="Mandel M.A."/>
            <person name="Kellner E.M."/>
            <person name="Barker B.M."/>
            <person name="Galgiani J.N."/>
            <person name="Orbach M.J."/>
            <person name="Kirkland T.N."/>
            <person name="Cole G.T."/>
            <person name="Henn M.R."/>
            <person name="Birren B.W."/>
            <person name="Taylor J.W."/>
        </authorList>
    </citation>
    <scope>NUCLEOTIDE SEQUENCE [LARGE SCALE GENOMIC DNA]</scope>
    <source>
        <strain evidence="8">RS</strain>
    </source>
</reference>
<dbReference type="VEuPathDB" id="FungiDB:CIMG_02511"/>
<feature type="domain" description="HOOK N-terminal" evidence="6">
    <location>
        <begin position="8"/>
        <end position="149"/>
    </location>
</feature>
<dbReference type="GO" id="GO:0031122">
    <property type="term" value="P:cytoplasmic microtubule organization"/>
    <property type="evidence" value="ECO:0007669"/>
    <property type="project" value="TreeGrafter"/>
</dbReference>
<evidence type="ECO:0000256" key="4">
    <source>
        <dbReference type="SAM" id="Coils"/>
    </source>
</evidence>
<feature type="region of interest" description="Disordered" evidence="5">
    <location>
        <begin position="453"/>
        <end position="483"/>
    </location>
</feature>
<sequence>MASELETSTLLEWINSFSLGTVIRSSNDLSDGSILWEILQDIDPQYFLGNLPENAPADHWVPKWQNLKHIHKLLITYIRNQNDGEVPAGLSTVPDLKAIAESAFVKDTNRLLKLLLMAAISSPHAESYITTMQELSTQTQEGLKDIIQEAQSPSEDRLEQINYEQDEYRARRDIAMDPELQFEERVGKLLAENDKLSHEKKELEKALEDLHDRLAKLQETNDTLETKLSSTEDRLATLKAGKGDLGPDAVGFESRNRQQEDIIASQEARLIAAQDEIDTLRMSLESMRQKNERYQKLQDDYDEIKNERDQLSRKANAAEKYRQKLQVSQDFEKENQTLKIQVKDLKQQLMESDSNQRLSSEHSKELHKYKQLITQIEQDHHEIQNLKKQLEFDNHALNERLQGSDEQHSRDEATIAELRERIRELEGLESPGTATPKGHGTFQRDLDEAGKREAQLNTEKEELRKELRKVKGNSESPESDIENETYRKLHEEYATLRTKLTETESRAETTERELSDAKIDLGLVDKDKLDILNEIKESNASEIAKMRADWDTLQNRVRELEGKLDVSRTIVREVCSERNALRAARDEREEELRGEDQVTLYEMKKLLEELTSRINGTSDKPESSPLELLKEFADTTEKNAENLTKRVEHIKEQNVLIKSLQERIEHYEDFSADLDEFRAAKEREAELMQVVQRQAREIALISSAWYNFQSRLQNQNAGGMARYHQRGGANGGGMGSEVGRTWLVRQRAMVGGVGGKGAVGK</sequence>
<evidence type="ECO:0000313" key="8">
    <source>
        <dbReference type="Proteomes" id="UP000001261"/>
    </source>
</evidence>
<dbReference type="PANTHER" id="PTHR18947">
    <property type="entry name" value="HOOK PROTEINS"/>
    <property type="match status" value="1"/>
</dbReference>
<dbReference type="GO" id="GO:0030705">
    <property type="term" value="P:cytoskeleton-dependent intracellular transport"/>
    <property type="evidence" value="ECO:0007669"/>
    <property type="project" value="InterPro"/>
</dbReference>
<dbReference type="GeneID" id="4567550"/>
<keyword evidence="3 4" id="KW-0175">Coiled coil</keyword>
<dbReference type="KEGG" id="cim:CIMG_02511"/>
<evidence type="ECO:0000256" key="2">
    <source>
        <dbReference type="ARBA" id="ARBA00022490"/>
    </source>
</evidence>
<dbReference type="GO" id="GO:0005815">
    <property type="term" value="C:microtubule organizing center"/>
    <property type="evidence" value="ECO:0007669"/>
    <property type="project" value="TreeGrafter"/>
</dbReference>
<gene>
    <name evidence="7" type="ORF">CIMG_02511</name>
</gene>
<dbReference type="InParanoid" id="A0A0E1S0D4"/>
<dbReference type="SUPFAM" id="SSF116907">
    <property type="entry name" value="Hook domain"/>
    <property type="match status" value="1"/>
</dbReference>
<accession>A0A0E1S0D4</accession>
<protein>
    <submittedName>
        <fullName evidence="7">Microtubule binding protein HOOK3</fullName>
    </submittedName>
</protein>
<feature type="coiled-coil region" evidence="4">
    <location>
        <begin position="626"/>
        <end position="653"/>
    </location>
</feature>
<dbReference type="GO" id="GO:0008017">
    <property type="term" value="F:microtubule binding"/>
    <property type="evidence" value="ECO:0007669"/>
    <property type="project" value="TreeGrafter"/>
</dbReference>
<dbReference type="EMBL" id="GG704911">
    <property type="protein sequence ID" value="EAS37157.1"/>
    <property type="molecule type" value="Genomic_DNA"/>
</dbReference>
<feature type="compositionally biased region" description="Basic and acidic residues" evidence="5">
    <location>
        <begin position="453"/>
        <end position="465"/>
    </location>
</feature>
<dbReference type="SUPFAM" id="SSF90257">
    <property type="entry name" value="Myosin rod fragments"/>
    <property type="match status" value="1"/>
</dbReference>
<dbReference type="InterPro" id="IPR036872">
    <property type="entry name" value="CH_dom_sf"/>
</dbReference>
<dbReference type="AlphaFoldDB" id="A0A0E1S0D4"/>
<dbReference type="RefSeq" id="XP_001248740.1">
    <property type="nucleotide sequence ID" value="XM_001248739.2"/>
</dbReference>
<organism evidence="7 8">
    <name type="scientific">Coccidioides immitis (strain RS)</name>
    <name type="common">Valley fever fungus</name>
    <dbReference type="NCBI Taxonomy" id="246410"/>
    <lineage>
        <taxon>Eukaryota</taxon>
        <taxon>Fungi</taxon>
        <taxon>Dikarya</taxon>
        <taxon>Ascomycota</taxon>
        <taxon>Pezizomycotina</taxon>
        <taxon>Eurotiomycetes</taxon>
        <taxon>Eurotiomycetidae</taxon>
        <taxon>Onygenales</taxon>
        <taxon>Onygenaceae</taxon>
        <taxon>Coccidioides</taxon>
    </lineage>
</organism>
<keyword evidence="8" id="KW-1185">Reference proteome</keyword>
<evidence type="ECO:0000256" key="1">
    <source>
        <dbReference type="ARBA" id="ARBA00004496"/>
    </source>
</evidence>
<evidence type="ECO:0000259" key="6">
    <source>
        <dbReference type="Pfam" id="PF19047"/>
    </source>
</evidence>
<dbReference type="Proteomes" id="UP000001261">
    <property type="component" value="Unassembled WGS sequence"/>
</dbReference>
<dbReference type="STRING" id="246410.A0A0E1S0D4"/>
<comment type="subcellular location">
    <subcellularLocation>
        <location evidence="1">Cytoplasm</location>
    </subcellularLocation>
</comment>
<dbReference type="Gene3D" id="1.10.418.10">
    <property type="entry name" value="Calponin-like domain"/>
    <property type="match status" value="1"/>
</dbReference>
<dbReference type="Pfam" id="PF19047">
    <property type="entry name" value="HOOK_N"/>
    <property type="match status" value="1"/>
</dbReference>
<dbReference type="CDD" id="cd22211">
    <property type="entry name" value="HkD_SF"/>
    <property type="match status" value="1"/>
</dbReference>
<keyword evidence="2" id="KW-0963">Cytoplasm</keyword>
<name>A0A0E1S0D4_COCIM</name>
<evidence type="ECO:0000313" key="7">
    <source>
        <dbReference type="EMBL" id="EAS37157.1"/>
    </source>
</evidence>
<dbReference type="OMA" id="DAKYRKC"/>
<dbReference type="GO" id="GO:0005737">
    <property type="term" value="C:cytoplasm"/>
    <property type="evidence" value="ECO:0007669"/>
    <property type="project" value="UniProtKB-SubCell"/>
</dbReference>
<dbReference type="PANTHER" id="PTHR18947:SF28">
    <property type="entry name" value="GIRDIN, ISOFORM A"/>
    <property type="match status" value="1"/>
</dbReference>
<dbReference type="GO" id="GO:0051959">
    <property type="term" value="F:dynein light intermediate chain binding"/>
    <property type="evidence" value="ECO:0007669"/>
    <property type="project" value="TreeGrafter"/>
</dbReference>
<dbReference type="OrthoDB" id="2129491at2759"/>
<proteinExistence type="predicted"/>
<evidence type="ECO:0000256" key="3">
    <source>
        <dbReference type="ARBA" id="ARBA00023054"/>
    </source>
</evidence>
<dbReference type="InterPro" id="IPR043936">
    <property type="entry name" value="HOOK_N"/>
</dbReference>
<evidence type="ECO:0000256" key="5">
    <source>
        <dbReference type="SAM" id="MobiDB-lite"/>
    </source>
</evidence>
<reference evidence="8" key="2">
    <citation type="journal article" date="2010" name="Genome Res.">
        <title>Population genomic sequencing of Coccidioides fungi reveals recent hybridization and transposon control.</title>
        <authorList>
            <person name="Neafsey D.E."/>
            <person name="Barker B.M."/>
            <person name="Sharpton T.J."/>
            <person name="Stajich J.E."/>
            <person name="Park D.J."/>
            <person name="Whiston E."/>
            <person name="Hung C.-Y."/>
            <person name="McMahan C."/>
            <person name="White J."/>
            <person name="Sykes S."/>
            <person name="Heiman D."/>
            <person name="Young S."/>
            <person name="Zeng Q."/>
            <person name="Abouelleil A."/>
            <person name="Aftuck L."/>
            <person name="Bessette D."/>
            <person name="Brown A."/>
            <person name="FitzGerald M."/>
            <person name="Lui A."/>
            <person name="Macdonald J.P."/>
            <person name="Priest M."/>
            <person name="Orbach M.J."/>
            <person name="Galgiani J.N."/>
            <person name="Kirkland T.N."/>
            <person name="Cole G.T."/>
            <person name="Birren B.W."/>
            <person name="Henn M.R."/>
            <person name="Taylor J.W."/>
            <person name="Rounsley S.D."/>
        </authorList>
    </citation>
    <scope>GENOME REANNOTATION</scope>
    <source>
        <strain evidence="8">RS</strain>
    </source>
</reference>